<evidence type="ECO:0000313" key="2">
    <source>
        <dbReference type="Proteomes" id="UP000625711"/>
    </source>
</evidence>
<organism evidence="1 2">
    <name type="scientific">Rhynchophorus ferrugineus</name>
    <name type="common">Red palm weevil</name>
    <name type="synonym">Curculio ferrugineus</name>
    <dbReference type="NCBI Taxonomy" id="354439"/>
    <lineage>
        <taxon>Eukaryota</taxon>
        <taxon>Metazoa</taxon>
        <taxon>Ecdysozoa</taxon>
        <taxon>Arthropoda</taxon>
        <taxon>Hexapoda</taxon>
        <taxon>Insecta</taxon>
        <taxon>Pterygota</taxon>
        <taxon>Neoptera</taxon>
        <taxon>Endopterygota</taxon>
        <taxon>Coleoptera</taxon>
        <taxon>Polyphaga</taxon>
        <taxon>Cucujiformia</taxon>
        <taxon>Curculionidae</taxon>
        <taxon>Dryophthorinae</taxon>
        <taxon>Rhynchophorus</taxon>
    </lineage>
</organism>
<protein>
    <submittedName>
        <fullName evidence="1">Uncharacterized protein</fullName>
    </submittedName>
</protein>
<gene>
    <name evidence="1" type="ORF">GWI33_019000</name>
</gene>
<evidence type="ECO:0000313" key="1">
    <source>
        <dbReference type="EMBL" id="KAF7267807.1"/>
    </source>
</evidence>
<sequence>MENENEKIDSFAVDGLIARPSGGGGGGTKTTAWSIRGVLRPVHRRRLDVGGHRDAVARLRSGHVSPVTLGNNARKSMGRSIGHQVVFAPAADIGEEEGVRGQLDHCLIFMGILMELSGVGSLFWMA</sequence>
<dbReference type="AlphaFoldDB" id="A0A834I682"/>
<accession>A0A834I682</accession>
<proteinExistence type="predicted"/>
<comment type="caution">
    <text evidence="1">The sequence shown here is derived from an EMBL/GenBank/DDBJ whole genome shotgun (WGS) entry which is preliminary data.</text>
</comment>
<keyword evidence="2" id="KW-1185">Reference proteome</keyword>
<reference evidence="1" key="1">
    <citation type="submission" date="2020-08" db="EMBL/GenBank/DDBJ databases">
        <title>Genome sequencing and assembly of the red palm weevil Rhynchophorus ferrugineus.</title>
        <authorList>
            <person name="Dias G.B."/>
            <person name="Bergman C.M."/>
            <person name="Manee M."/>
        </authorList>
    </citation>
    <scope>NUCLEOTIDE SEQUENCE</scope>
    <source>
        <strain evidence="1">AA-2017</strain>
        <tissue evidence="1">Whole larva</tissue>
    </source>
</reference>
<name>A0A834I682_RHYFE</name>
<dbReference type="EMBL" id="JAACXV010014385">
    <property type="protein sequence ID" value="KAF7267807.1"/>
    <property type="molecule type" value="Genomic_DNA"/>
</dbReference>
<dbReference type="Proteomes" id="UP000625711">
    <property type="component" value="Unassembled WGS sequence"/>
</dbReference>